<dbReference type="PANTHER" id="PTHR39550">
    <property type="entry name" value="SLL0658 PROTEIN"/>
    <property type="match status" value="1"/>
</dbReference>
<dbReference type="Proteomes" id="UP000009062">
    <property type="component" value="Chromosome"/>
</dbReference>
<proteinExistence type="predicted"/>
<dbReference type="AlphaFoldDB" id="H6QBW5"/>
<dbReference type="EMBL" id="CP003316">
    <property type="protein sequence ID" value="AFA40608.1"/>
    <property type="molecule type" value="Genomic_DNA"/>
</dbReference>
<dbReference type="eggNOG" id="arCOG00721">
    <property type="taxonomic scope" value="Archaea"/>
</dbReference>
<dbReference type="HOGENOM" id="CLU_163114_0_0_2"/>
<dbReference type="InterPro" id="IPR029060">
    <property type="entry name" value="PIN-like_dom_sf"/>
</dbReference>
<sequence length="113" mass="12587">MSAPCLVLDASAILHGRDARIFSGRLLTTREVAEELKDPRAQAALEILRVEVVEVDGKKVDELARRFKELSRADVSVLLLALERECTLITDDGRLAAAARRLGVRVEGVFYRR</sequence>
<evidence type="ECO:0000313" key="2">
    <source>
        <dbReference type="Proteomes" id="UP000009062"/>
    </source>
</evidence>
<dbReference type="Pfam" id="PF11848">
    <property type="entry name" value="DUF3368"/>
    <property type="match status" value="1"/>
</dbReference>
<accession>H6QBW5</accession>
<gene>
    <name evidence="1" type="ordered locus">Pogu_2581</name>
</gene>
<dbReference type="STRING" id="698757.Pogu_2581"/>
<dbReference type="Gene3D" id="3.40.50.1010">
    <property type="entry name" value="5'-nuclease"/>
    <property type="match status" value="1"/>
</dbReference>
<evidence type="ECO:0000313" key="1">
    <source>
        <dbReference type="EMBL" id="AFA40608.1"/>
    </source>
</evidence>
<dbReference type="KEGG" id="pog:Pogu_2581"/>
<name>H6QBW5_PYROT</name>
<keyword evidence="2" id="KW-1185">Reference proteome</keyword>
<dbReference type="PANTHER" id="PTHR39550:SF1">
    <property type="entry name" value="SLL0658 PROTEIN"/>
    <property type="match status" value="1"/>
</dbReference>
<dbReference type="SUPFAM" id="SSF88723">
    <property type="entry name" value="PIN domain-like"/>
    <property type="match status" value="1"/>
</dbReference>
<protein>
    <submittedName>
        <fullName evidence="1">UPF0278 family</fullName>
    </submittedName>
</protein>
<dbReference type="InterPro" id="IPR021799">
    <property type="entry name" value="PIN-like_prokaryotic"/>
</dbReference>
<reference evidence="1 2" key="1">
    <citation type="journal article" date="2012" name="Stand. Genomic Sci.">
        <title>Complete genome sequence of Pyrobaculum oguniense.</title>
        <authorList>
            <person name="Bernick D.L."/>
            <person name="Karplus K."/>
            <person name="Lui L.M."/>
            <person name="Coker J.K."/>
            <person name="Murphy J.N."/>
            <person name="Chan P.P."/>
            <person name="Cozen A.E."/>
            <person name="Lowe T.M."/>
        </authorList>
    </citation>
    <scope>NUCLEOTIDE SEQUENCE [LARGE SCALE GENOMIC DNA]</scope>
    <source>
        <strain evidence="1 2">TE7</strain>
    </source>
</reference>
<organism evidence="1 2">
    <name type="scientific">Pyrobaculum oguniense (strain DSM 13380 / JCM 10595 / TE7)</name>
    <dbReference type="NCBI Taxonomy" id="698757"/>
    <lineage>
        <taxon>Archaea</taxon>
        <taxon>Thermoproteota</taxon>
        <taxon>Thermoprotei</taxon>
        <taxon>Thermoproteales</taxon>
        <taxon>Thermoproteaceae</taxon>
        <taxon>Pyrobaculum</taxon>
    </lineage>
</organism>